<dbReference type="RefSeq" id="WP_377122641.1">
    <property type="nucleotide sequence ID" value="NZ_JBHRSD010000011.1"/>
</dbReference>
<sequence length="217" mass="24530">MKLYIANQNYSSWSLRAWLILHKMALPFEEVKLKLFTEHFYKSLQGIAANAKVPALQDGDFTLCESLAIGEYINEAYCNGTAWPTDTKRRAQARAVSAEMVSSFSALRNAMPMNIRARRLVDISVAVQKDIKRIEQIFAQSAQYQQQGGWLFGPWSIADAMFAPVVLRFKTYGVALIPAAQRYCEHALQCESLQLWIAQALEETDIVPEDEAGIDIY</sequence>
<organism evidence="2 3">
    <name type="scientific">Pseudoalteromonas fenneropenaei</name>
    <dbReference type="NCBI Taxonomy" id="1737459"/>
    <lineage>
        <taxon>Bacteria</taxon>
        <taxon>Pseudomonadati</taxon>
        <taxon>Pseudomonadota</taxon>
        <taxon>Gammaproteobacteria</taxon>
        <taxon>Alteromonadales</taxon>
        <taxon>Pseudoalteromonadaceae</taxon>
        <taxon>Pseudoalteromonas</taxon>
    </lineage>
</organism>
<reference evidence="3" key="1">
    <citation type="journal article" date="2019" name="Int. J. Syst. Evol. Microbiol.">
        <title>The Global Catalogue of Microorganisms (GCM) 10K type strain sequencing project: providing services to taxonomists for standard genome sequencing and annotation.</title>
        <authorList>
            <consortium name="The Broad Institute Genomics Platform"/>
            <consortium name="The Broad Institute Genome Sequencing Center for Infectious Disease"/>
            <person name="Wu L."/>
            <person name="Ma J."/>
        </authorList>
    </citation>
    <scope>NUCLEOTIDE SEQUENCE [LARGE SCALE GENOMIC DNA]</scope>
    <source>
        <strain evidence="3">KCTC 42730</strain>
    </source>
</reference>
<gene>
    <name evidence="2" type="ORF">ACFOEE_07245</name>
</gene>
<dbReference type="Pfam" id="PF13409">
    <property type="entry name" value="GST_N_2"/>
    <property type="match status" value="1"/>
</dbReference>
<evidence type="ECO:0000259" key="1">
    <source>
        <dbReference type="PROSITE" id="PS50404"/>
    </source>
</evidence>
<name>A0ABV7CI80_9GAMM</name>
<feature type="domain" description="GST N-terminal" evidence="1">
    <location>
        <begin position="1"/>
        <end position="81"/>
    </location>
</feature>
<dbReference type="SFLD" id="SFLDG00358">
    <property type="entry name" value="Main_(cytGST)"/>
    <property type="match status" value="1"/>
</dbReference>
<dbReference type="Proteomes" id="UP001595453">
    <property type="component" value="Unassembled WGS sequence"/>
</dbReference>
<dbReference type="PROSITE" id="PS50404">
    <property type="entry name" value="GST_NTER"/>
    <property type="match status" value="1"/>
</dbReference>
<evidence type="ECO:0000313" key="3">
    <source>
        <dbReference type="Proteomes" id="UP001595453"/>
    </source>
</evidence>
<dbReference type="InterPro" id="IPR004045">
    <property type="entry name" value="Glutathione_S-Trfase_N"/>
</dbReference>
<keyword evidence="3" id="KW-1185">Reference proteome</keyword>
<dbReference type="InterPro" id="IPR036249">
    <property type="entry name" value="Thioredoxin-like_sf"/>
</dbReference>
<comment type="caution">
    <text evidence="2">The sequence shown here is derived from an EMBL/GenBank/DDBJ whole genome shotgun (WGS) entry which is preliminary data.</text>
</comment>
<dbReference type="PANTHER" id="PTHR42673">
    <property type="entry name" value="MALEYLACETOACETATE ISOMERASE"/>
    <property type="match status" value="1"/>
</dbReference>
<evidence type="ECO:0000313" key="2">
    <source>
        <dbReference type="EMBL" id="MFC3032308.1"/>
    </source>
</evidence>
<protein>
    <submittedName>
        <fullName evidence="2">Glutathione S-transferase</fullName>
    </submittedName>
</protein>
<dbReference type="Gene3D" id="3.40.30.10">
    <property type="entry name" value="Glutaredoxin"/>
    <property type="match status" value="1"/>
</dbReference>
<dbReference type="SUPFAM" id="SSF47616">
    <property type="entry name" value="GST C-terminal domain-like"/>
    <property type="match status" value="1"/>
</dbReference>
<dbReference type="InterPro" id="IPR040079">
    <property type="entry name" value="Glutathione_S-Trfase"/>
</dbReference>
<dbReference type="SUPFAM" id="SSF52833">
    <property type="entry name" value="Thioredoxin-like"/>
    <property type="match status" value="1"/>
</dbReference>
<dbReference type="CDD" id="cd03194">
    <property type="entry name" value="GST_C_3"/>
    <property type="match status" value="1"/>
</dbReference>
<proteinExistence type="predicted"/>
<dbReference type="Gene3D" id="1.20.1050.10">
    <property type="match status" value="1"/>
</dbReference>
<accession>A0ABV7CI80</accession>
<dbReference type="SFLD" id="SFLDS00019">
    <property type="entry name" value="Glutathione_Transferase_(cytos"/>
    <property type="match status" value="1"/>
</dbReference>
<dbReference type="InterPro" id="IPR036282">
    <property type="entry name" value="Glutathione-S-Trfase_C_sf"/>
</dbReference>
<dbReference type="EMBL" id="JBHRSD010000011">
    <property type="protein sequence ID" value="MFC3032308.1"/>
    <property type="molecule type" value="Genomic_DNA"/>
</dbReference>
<dbReference type="PANTHER" id="PTHR42673:SF4">
    <property type="entry name" value="MALEYLACETOACETATE ISOMERASE"/>
    <property type="match status" value="1"/>
</dbReference>